<comment type="subcellular location">
    <subcellularLocation>
        <location evidence="1">Cell membrane</location>
        <topology evidence="1">Multi-pass membrane protein</topology>
    </subcellularLocation>
</comment>
<dbReference type="PANTHER" id="PTHR35007:SF4">
    <property type="entry name" value="CONSERVED TRANSMEMBRANE PROTEIN-RELATED"/>
    <property type="match status" value="1"/>
</dbReference>
<sequence>MSDLVVAALAASAAALWWGPRPSRLRPAGPGRSPMRLPTGPEPSSLQRARSLLRGRRTSAEAARAVLDVCDLLAAELTAGRPPGAALVLASGRWPPLAPVSEAFVLGGDVPTALRRVAATVPGAGDLRVVAAAWQVAHHSGHGLARALERVARGIRARRRTRRVVESELASARATARLVAVLPVAVLAMGSGAGGDPWAFLLTTPVGIGCLVAGGLLTALGLGWIELIAERAVPW</sequence>
<keyword evidence="4" id="KW-1133">Transmembrane helix</keyword>
<feature type="domain" description="Type II secretion system protein GspF" evidence="7">
    <location>
        <begin position="70"/>
        <end position="190"/>
    </location>
</feature>
<name>A0A4P7ID69_9ACTN</name>
<dbReference type="KEGG" id="nsn:EXE58_06250"/>
<dbReference type="InterPro" id="IPR018076">
    <property type="entry name" value="T2SS_GspF_dom"/>
</dbReference>
<evidence type="ECO:0000256" key="6">
    <source>
        <dbReference type="SAM" id="MobiDB-lite"/>
    </source>
</evidence>
<dbReference type="OrthoDB" id="3830559at2"/>
<evidence type="ECO:0000256" key="5">
    <source>
        <dbReference type="ARBA" id="ARBA00023136"/>
    </source>
</evidence>
<organism evidence="8 9">
    <name type="scientific">Nocardioides seonyuensis</name>
    <dbReference type="NCBI Taxonomy" id="2518371"/>
    <lineage>
        <taxon>Bacteria</taxon>
        <taxon>Bacillati</taxon>
        <taxon>Actinomycetota</taxon>
        <taxon>Actinomycetes</taxon>
        <taxon>Propionibacteriales</taxon>
        <taxon>Nocardioidaceae</taxon>
        <taxon>Nocardioides</taxon>
    </lineage>
</organism>
<feature type="region of interest" description="Disordered" evidence="6">
    <location>
        <begin position="23"/>
        <end position="46"/>
    </location>
</feature>
<dbReference type="Pfam" id="PF00482">
    <property type="entry name" value="T2SSF"/>
    <property type="match status" value="1"/>
</dbReference>
<keyword evidence="3" id="KW-0812">Transmembrane</keyword>
<protein>
    <recommendedName>
        <fullName evidence="7">Type II secretion system protein GspF domain-containing protein</fullName>
    </recommendedName>
</protein>
<evidence type="ECO:0000313" key="8">
    <source>
        <dbReference type="EMBL" id="QBX55095.1"/>
    </source>
</evidence>
<keyword evidence="9" id="KW-1185">Reference proteome</keyword>
<evidence type="ECO:0000313" key="9">
    <source>
        <dbReference type="Proteomes" id="UP000294853"/>
    </source>
</evidence>
<accession>A0A4P7ID69</accession>
<keyword evidence="2" id="KW-1003">Cell membrane</keyword>
<dbReference type="Proteomes" id="UP000294853">
    <property type="component" value="Chromosome"/>
</dbReference>
<dbReference type="PANTHER" id="PTHR35007">
    <property type="entry name" value="INTEGRAL MEMBRANE PROTEIN-RELATED"/>
    <property type="match status" value="1"/>
</dbReference>
<reference evidence="8 9" key="1">
    <citation type="submission" date="2019-03" db="EMBL/GenBank/DDBJ databases">
        <title>Three New Species of Nocardioides, Nocardioides euryhalodurans sp. nov., Nocardioides seonyuensis sp. nov. and Nocardioides eburneoflavus sp. nov. Iolated from Soil.</title>
        <authorList>
            <person name="Roh S.G."/>
            <person name="Lee C."/>
            <person name="Kim M.-K."/>
            <person name="Kim S.B."/>
        </authorList>
    </citation>
    <scope>NUCLEOTIDE SEQUENCE [LARGE SCALE GENOMIC DNA]</scope>
    <source>
        <strain evidence="8 9">MMS17-SY207-3</strain>
    </source>
</reference>
<evidence type="ECO:0000256" key="3">
    <source>
        <dbReference type="ARBA" id="ARBA00022692"/>
    </source>
</evidence>
<dbReference type="GO" id="GO:0005886">
    <property type="term" value="C:plasma membrane"/>
    <property type="evidence" value="ECO:0007669"/>
    <property type="project" value="UniProtKB-SubCell"/>
</dbReference>
<proteinExistence type="predicted"/>
<keyword evidence="5" id="KW-0472">Membrane</keyword>
<dbReference type="EMBL" id="CP038436">
    <property type="protein sequence ID" value="QBX55095.1"/>
    <property type="molecule type" value="Genomic_DNA"/>
</dbReference>
<evidence type="ECO:0000256" key="1">
    <source>
        <dbReference type="ARBA" id="ARBA00004651"/>
    </source>
</evidence>
<evidence type="ECO:0000256" key="2">
    <source>
        <dbReference type="ARBA" id="ARBA00022475"/>
    </source>
</evidence>
<dbReference type="RefSeq" id="WP_135267063.1">
    <property type="nucleotide sequence ID" value="NZ_CP038436.1"/>
</dbReference>
<dbReference type="AlphaFoldDB" id="A0A4P7ID69"/>
<evidence type="ECO:0000259" key="7">
    <source>
        <dbReference type="Pfam" id="PF00482"/>
    </source>
</evidence>
<evidence type="ECO:0000256" key="4">
    <source>
        <dbReference type="ARBA" id="ARBA00022989"/>
    </source>
</evidence>
<gene>
    <name evidence="8" type="ORF">EXE58_06250</name>
</gene>